<organism evidence="2 3">
    <name type="scientific">Burkholderia reimsis</name>
    <dbReference type="NCBI Taxonomy" id="2234132"/>
    <lineage>
        <taxon>Bacteria</taxon>
        <taxon>Pseudomonadati</taxon>
        <taxon>Pseudomonadota</taxon>
        <taxon>Betaproteobacteria</taxon>
        <taxon>Burkholderiales</taxon>
        <taxon>Burkholderiaceae</taxon>
        <taxon>Burkholderia</taxon>
    </lineage>
</organism>
<comment type="caution">
    <text evidence="2">The sequence shown here is derived from an EMBL/GenBank/DDBJ whole genome shotgun (WGS) entry which is preliminary data.</text>
</comment>
<gene>
    <name evidence="2" type="ORF">DPV79_27420</name>
</gene>
<name>A0A365QPJ6_9BURK</name>
<dbReference type="AlphaFoldDB" id="A0A365QPJ6"/>
<evidence type="ECO:0000313" key="2">
    <source>
        <dbReference type="EMBL" id="RBB35750.1"/>
    </source>
</evidence>
<evidence type="ECO:0000256" key="1">
    <source>
        <dbReference type="SAM" id="MobiDB-lite"/>
    </source>
</evidence>
<sequence length="70" mass="7720">MTAILRNGDTPSGHPAARPGQPRRSSVQGNRAPAQGVQLRVVRAKSTQYNTRPAILNRQVNRHPEIQRGQ</sequence>
<feature type="region of interest" description="Disordered" evidence="1">
    <location>
        <begin position="1"/>
        <end position="70"/>
    </location>
</feature>
<protein>
    <submittedName>
        <fullName evidence="2">Uncharacterized protein</fullName>
    </submittedName>
</protein>
<dbReference type="Proteomes" id="UP000252458">
    <property type="component" value="Unassembled WGS sequence"/>
</dbReference>
<dbReference type="EMBL" id="QMFZ01000027">
    <property type="protein sequence ID" value="RBB35750.1"/>
    <property type="molecule type" value="Genomic_DNA"/>
</dbReference>
<evidence type="ECO:0000313" key="3">
    <source>
        <dbReference type="Proteomes" id="UP000252458"/>
    </source>
</evidence>
<accession>A0A365QPJ6</accession>
<proteinExistence type="predicted"/>
<keyword evidence="3" id="KW-1185">Reference proteome</keyword>
<reference evidence="2 3" key="1">
    <citation type="submission" date="2018-06" db="EMBL/GenBank/DDBJ databases">
        <title>Draft genome sequence of Burkholderia reimsis strain BE51 isolated from a French agricultural soil.</title>
        <authorList>
            <person name="Esmaeel Q."/>
        </authorList>
    </citation>
    <scope>NUCLEOTIDE SEQUENCE [LARGE SCALE GENOMIC DNA]</scope>
    <source>
        <strain evidence="2 3">BE51</strain>
    </source>
</reference>